<evidence type="ECO:0000256" key="3">
    <source>
        <dbReference type="ARBA" id="ARBA00022692"/>
    </source>
</evidence>
<reference evidence="10 11" key="2">
    <citation type="journal article" date="2010" name="Nucleic Acids Res.">
        <title>BeetleBase in 2010: revisions to provide comprehensive genomic information for Tribolium castaneum.</title>
        <authorList>
            <person name="Kim H.S."/>
            <person name="Murphy T."/>
            <person name="Xia J."/>
            <person name="Caragea D."/>
            <person name="Park Y."/>
            <person name="Beeman R.W."/>
            <person name="Lorenzen M.D."/>
            <person name="Butcher S."/>
            <person name="Manak J.R."/>
            <person name="Brown S.J."/>
        </authorList>
    </citation>
    <scope>GENOME REANNOTATION</scope>
    <source>
        <strain evidence="10 11">Georgia GA2</strain>
    </source>
</reference>
<feature type="transmembrane region" description="Helical" evidence="8">
    <location>
        <begin position="80"/>
        <end position="102"/>
    </location>
</feature>
<dbReference type="PANTHER" id="PTHR10306:SF17">
    <property type="entry name" value="MARVEL DOMAIN-CONTAINING PROTEIN"/>
    <property type="match status" value="1"/>
</dbReference>
<evidence type="ECO:0000256" key="8">
    <source>
        <dbReference type="SAM" id="Phobius"/>
    </source>
</evidence>
<dbReference type="AlphaFoldDB" id="D6W861"/>
<dbReference type="GO" id="GO:0030672">
    <property type="term" value="C:synaptic vesicle membrane"/>
    <property type="evidence" value="ECO:0000318"/>
    <property type="project" value="GO_Central"/>
</dbReference>
<gene>
    <name evidence="10" type="primary">AUGUSTUS-3.0.2_04580</name>
    <name evidence="10" type="ORF">TcasGA2_TC004580</name>
</gene>
<evidence type="ECO:0000313" key="10">
    <source>
        <dbReference type="EMBL" id="EFA10995.1"/>
    </source>
</evidence>
<keyword evidence="11" id="KW-1185">Reference proteome</keyword>
<dbReference type="InParanoid" id="D6W861"/>
<keyword evidence="4 8" id="KW-1133">Transmembrane helix</keyword>
<dbReference type="EMBL" id="KQ971307">
    <property type="protein sequence ID" value="EFA10995.1"/>
    <property type="molecule type" value="Genomic_DNA"/>
</dbReference>
<evidence type="ECO:0000259" key="9">
    <source>
        <dbReference type="PROSITE" id="PS51225"/>
    </source>
</evidence>
<dbReference type="STRING" id="7070.D6W861"/>
<feature type="transmembrane region" description="Helical" evidence="8">
    <location>
        <begin position="17"/>
        <end position="36"/>
    </location>
</feature>
<evidence type="ECO:0000256" key="4">
    <source>
        <dbReference type="ARBA" id="ARBA00022989"/>
    </source>
</evidence>
<comment type="subcellular location">
    <subcellularLocation>
        <location evidence="1">Membrane</location>
        <topology evidence="1">Multi-pass membrane protein</topology>
    </subcellularLocation>
</comment>
<dbReference type="Pfam" id="PF01284">
    <property type="entry name" value="MARVEL"/>
    <property type="match status" value="1"/>
</dbReference>
<evidence type="ECO:0000256" key="6">
    <source>
        <dbReference type="ARBA" id="ARBA00023180"/>
    </source>
</evidence>
<dbReference type="InterPro" id="IPR001285">
    <property type="entry name" value="Synaptophysin/porin"/>
</dbReference>
<keyword evidence="3 7" id="KW-0812">Transmembrane</keyword>
<dbReference type="PANTHER" id="PTHR10306">
    <property type="entry name" value="SYNAPTOPHYSIN"/>
    <property type="match status" value="1"/>
</dbReference>
<reference evidence="10 11" key="1">
    <citation type="journal article" date="2008" name="Nature">
        <title>The genome of the model beetle and pest Tribolium castaneum.</title>
        <authorList>
            <consortium name="Tribolium Genome Sequencing Consortium"/>
            <person name="Richards S."/>
            <person name="Gibbs R.A."/>
            <person name="Weinstock G.M."/>
            <person name="Brown S.J."/>
            <person name="Denell R."/>
            <person name="Beeman R.W."/>
            <person name="Gibbs R."/>
            <person name="Beeman R.W."/>
            <person name="Brown S.J."/>
            <person name="Bucher G."/>
            <person name="Friedrich M."/>
            <person name="Grimmelikhuijzen C.J."/>
            <person name="Klingler M."/>
            <person name="Lorenzen M."/>
            <person name="Richards S."/>
            <person name="Roth S."/>
            <person name="Schroder R."/>
            <person name="Tautz D."/>
            <person name="Zdobnov E.M."/>
            <person name="Muzny D."/>
            <person name="Gibbs R.A."/>
            <person name="Weinstock G.M."/>
            <person name="Attaway T."/>
            <person name="Bell S."/>
            <person name="Buhay C.J."/>
            <person name="Chandrabose M.N."/>
            <person name="Chavez D."/>
            <person name="Clerk-Blankenburg K.P."/>
            <person name="Cree A."/>
            <person name="Dao M."/>
            <person name="Davis C."/>
            <person name="Chacko J."/>
            <person name="Dinh H."/>
            <person name="Dugan-Rocha S."/>
            <person name="Fowler G."/>
            <person name="Garner T.T."/>
            <person name="Garnes J."/>
            <person name="Gnirke A."/>
            <person name="Hawes A."/>
            <person name="Hernandez J."/>
            <person name="Hines S."/>
            <person name="Holder M."/>
            <person name="Hume J."/>
            <person name="Jhangiani S.N."/>
            <person name="Joshi V."/>
            <person name="Khan Z.M."/>
            <person name="Jackson L."/>
            <person name="Kovar C."/>
            <person name="Kowis A."/>
            <person name="Lee S."/>
            <person name="Lewis L.R."/>
            <person name="Margolis J."/>
            <person name="Morgan M."/>
            <person name="Nazareth L.V."/>
            <person name="Nguyen N."/>
            <person name="Okwuonu G."/>
            <person name="Parker D."/>
            <person name="Richards S."/>
            <person name="Ruiz S.J."/>
            <person name="Santibanez J."/>
            <person name="Savard J."/>
            <person name="Scherer S.E."/>
            <person name="Schneider B."/>
            <person name="Sodergren E."/>
            <person name="Tautz D."/>
            <person name="Vattahil S."/>
            <person name="Villasana D."/>
            <person name="White C.S."/>
            <person name="Wright R."/>
            <person name="Park Y."/>
            <person name="Beeman R.W."/>
            <person name="Lord J."/>
            <person name="Oppert B."/>
            <person name="Lorenzen M."/>
            <person name="Brown S."/>
            <person name="Wang L."/>
            <person name="Savard J."/>
            <person name="Tautz D."/>
            <person name="Richards S."/>
            <person name="Weinstock G."/>
            <person name="Gibbs R.A."/>
            <person name="Liu Y."/>
            <person name="Worley K."/>
            <person name="Weinstock G."/>
            <person name="Elsik C.G."/>
            <person name="Reese J.T."/>
            <person name="Elhaik E."/>
            <person name="Landan G."/>
            <person name="Graur D."/>
            <person name="Arensburger P."/>
            <person name="Atkinson P."/>
            <person name="Beeman R.W."/>
            <person name="Beidler J."/>
            <person name="Brown S.J."/>
            <person name="Demuth J.P."/>
            <person name="Drury D.W."/>
            <person name="Du Y.Z."/>
            <person name="Fujiwara H."/>
            <person name="Lorenzen M."/>
            <person name="Maselli V."/>
            <person name="Osanai M."/>
            <person name="Park Y."/>
            <person name="Robertson H.M."/>
            <person name="Tu Z."/>
            <person name="Wang J.J."/>
            <person name="Wang S."/>
            <person name="Richards S."/>
            <person name="Song H."/>
            <person name="Zhang L."/>
            <person name="Sodergren E."/>
            <person name="Werner D."/>
            <person name="Stanke M."/>
            <person name="Morgenstern B."/>
            <person name="Solovyev V."/>
            <person name="Kosarev P."/>
            <person name="Brown G."/>
            <person name="Chen H.C."/>
            <person name="Ermolaeva O."/>
            <person name="Hlavina W."/>
            <person name="Kapustin Y."/>
            <person name="Kiryutin B."/>
            <person name="Kitts P."/>
            <person name="Maglott D."/>
            <person name="Pruitt K."/>
            <person name="Sapojnikov V."/>
            <person name="Souvorov A."/>
            <person name="Mackey A.J."/>
            <person name="Waterhouse R.M."/>
            <person name="Wyder S."/>
            <person name="Zdobnov E.M."/>
            <person name="Zdobnov E.M."/>
            <person name="Wyder S."/>
            <person name="Kriventseva E.V."/>
            <person name="Kadowaki T."/>
            <person name="Bork P."/>
            <person name="Aranda M."/>
            <person name="Bao R."/>
            <person name="Beermann A."/>
            <person name="Berns N."/>
            <person name="Bolognesi R."/>
            <person name="Bonneton F."/>
            <person name="Bopp D."/>
            <person name="Brown S.J."/>
            <person name="Bucher G."/>
            <person name="Butts T."/>
            <person name="Chaumot A."/>
            <person name="Denell R.E."/>
            <person name="Ferrier D.E."/>
            <person name="Friedrich M."/>
            <person name="Gordon C.M."/>
            <person name="Jindra M."/>
            <person name="Klingler M."/>
            <person name="Lan Q."/>
            <person name="Lattorff H.M."/>
            <person name="Laudet V."/>
            <person name="von Levetsow C."/>
            <person name="Liu Z."/>
            <person name="Lutz R."/>
            <person name="Lynch J.A."/>
            <person name="da Fonseca R.N."/>
            <person name="Posnien N."/>
            <person name="Reuter R."/>
            <person name="Roth S."/>
            <person name="Savard J."/>
            <person name="Schinko J.B."/>
            <person name="Schmitt C."/>
            <person name="Schoppmeier M."/>
            <person name="Schroder R."/>
            <person name="Shippy T.D."/>
            <person name="Simonnet F."/>
            <person name="Marques-Souza H."/>
            <person name="Tautz D."/>
            <person name="Tomoyasu Y."/>
            <person name="Trauner J."/>
            <person name="Van der Zee M."/>
            <person name="Vervoort M."/>
            <person name="Wittkopp N."/>
            <person name="Wimmer E.A."/>
            <person name="Yang X."/>
            <person name="Jones A.K."/>
            <person name="Sattelle D.B."/>
            <person name="Ebert P.R."/>
            <person name="Nelson D."/>
            <person name="Scott J.G."/>
            <person name="Beeman R.W."/>
            <person name="Muthukrishnan S."/>
            <person name="Kramer K.J."/>
            <person name="Arakane Y."/>
            <person name="Beeman R.W."/>
            <person name="Zhu Q."/>
            <person name="Hogenkamp D."/>
            <person name="Dixit R."/>
            <person name="Oppert B."/>
            <person name="Jiang H."/>
            <person name="Zou Z."/>
            <person name="Marshall J."/>
            <person name="Elpidina E."/>
            <person name="Vinokurov K."/>
            <person name="Oppert C."/>
            <person name="Zou Z."/>
            <person name="Evans J."/>
            <person name="Lu Z."/>
            <person name="Zhao P."/>
            <person name="Sumathipala N."/>
            <person name="Altincicek B."/>
            <person name="Vilcinskas A."/>
            <person name="Williams M."/>
            <person name="Hultmark D."/>
            <person name="Hetru C."/>
            <person name="Jiang H."/>
            <person name="Grimmelikhuijzen C.J."/>
            <person name="Hauser F."/>
            <person name="Cazzamali G."/>
            <person name="Williamson M."/>
            <person name="Park Y."/>
            <person name="Li B."/>
            <person name="Tanaka Y."/>
            <person name="Predel R."/>
            <person name="Neupert S."/>
            <person name="Schachtner J."/>
            <person name="Verleyen P."/>
            <person name="Raible F."/>
            <person name="Bork P."/>
            <person name="Friedrich M."/>
            <person name="Walden K.K."/>
            <person name="Robertson H.M."/>
            <person name="Angeli S."/>
            <person name="Foret S."/>
            <person name="Bucher G."/>
            <person name="Schuetz S."/>
            <person name="Maleszka R."/>
            <person name="Wimmer E.A."/>
            <person name="Beeman R.W."/>
            <person name="Lorenzen M."/>
            <person name="Tomoyasu Y."/>
            <person name="Miller S.C."/>
            <person name="Grossmann D."/>
            <person name="Bucher G."/>
        </authorList>
    </citation>
    <scope>NUCLEOTIDE SEQUENCE [LARGE SCALE GENOMIC DNA]</scope>
    <source>
        <strain evidence="10 11">Georgia GA2</strain>
    </source>
</reference>
<dbReference type="PhylomeDB" id="D6W861"/>
<feature type="domain" description="MARVEL" evidence="9">
    <location>
        <begin position="7"/>
        <end position="195"/>
    </location>
</feature>
<dbReference type="KEGG" id="tca:661749"/>
<dbReference type="eggNOG" id="ENOG502QT4W">
    <property type="taxonomic scope" value="Eukaryota"/>
</dbReference>
<sequence length="208" mass="23106">MDINLSAFREPRGVMRVIHFIFSICAFATITGYTGYTQIACKDDSVKKEFEYPFDVYYPSINVSNCVTSLTFGYSSDARYFVATGVLAMLYSLAISIVYIKFDEMYKSNNQLPMIDFVVTVIFGVLWISSSAAWATGLSGLKSMAEPTLVSSACSAANCKVSTSNFSTLNISVIFGFLNFFLWAADLWFLYKETAWFPGNQPQTTSGV</sequence>
<dbReference type="HOGENOM" id="CLU_064642_1_0_1"/>
<evidence type="ECO:0000256" key="5">
    <source>
        <dbReference type="ARBA" id="ARBA00023136"/>
    </source>
</evidence>
<evidence type="ECO:0000313" key="11">
    <source>
        <dbReference type="Proteomes" id="UP000007266"/>
    </source>
</evidence>
<proteinExistence type="inferred from homology"/>
<name>D6W861_TRICA</name>
<dbReference type="PRINTS" id="PR00220">
    <property type="entry name" value="SYNAPTOPHYSN"/>
</dbReference>
<evidence type="ECO:0000256" key="7">
    <source>
        <dbReference type="PROSITE-ProRule" id="PRU00581"/>
    </source>
</evidence>
<comment type="similarity">
    <text evidence="2">Belongs to the synaptophysin/synaptobrevin family.</text>
</comment>
<feature type="transmembrane region" description="Helical" evidence="8">
    <location>
        <begin position="171"/>
        <end position="191"/>
    </location>
</feature>
<dbReference type="Proteomes" id="UP000007266">
    <property type="component" value="Linkage group 1"/>
</dbReference>
<organism evidence="10 11">
    <name type="scientific">Tribolium castaneum</name>
    <name type="common">Red flour beetle</name>
    <dbReference type="NCBI Taxonomy" id="7070"/>
    <lineage>
        <taxon>Eukaryota</taxon>
        <taxon>Metazoa</taxon>
        <taxon>Ecdysozoa</taxon>
        <taxon>Arthropoda</taxon>
        <taxon>Hexapoda</taxon>
        <taxon>Insecta</taxon>
        <taxon>Pterygota</taxon>
        <taxon>Neoptera</taxon>
        <taxon>Endopterygota</taxon>
        <taxon>Coleoptera</taxon>
        <taxon>Polyphaga</taxon>
        <taxon>Cucujiformia</taxon>
        <taxon>Tenebrionidae</taxon>
        <taxon>Tenebrionidae incertae sedis</taxon>
        <taxon>Tribolium</taxon>
    </lineage>
</organism>
<dbReference type="PROSITE" id="PS51225">
    <property type="entry name" value="MARVEL"/>
    <property type="match status" value="1"/>
</dbReference>
<evidence type="ECO:0000256" key="2">
    <source>
        <dbReference type="ARBA" id="ARBA00006476"/>
    </source>
</evidence>
<dbReference type="OrthoDB" id="10006326at2759"/>
<keyword evidence="6" id="KW-0325">Glycoprotein</keyword>
<evidence type="ECO:0000256" key="1">
    <source>
        <dbReference type="ARBA" id="ARBA00004141"/>
    </source>
</evidence>
<dbReference type="InterPro" id="IPR008253">
    <property type="entry name" value="Marvel"/>
</dbReference>
<protein>
    <submittedName>
        <fullName evidence="10">Synaptoporin-like Protein</fullName>
    </submittedName>
</protein>
<dbReference type="OMA" id="ANKCMAV"/>
<feature type="transmembrane region" description="Helical" evidence="8">
    <location>
        <begin position="114"/>
        <end position="135"/>
    </location>
</feature>
<accession>D6W861</accession>
<keyword evidence="5 7" id="KW-0472">Membrane</keyword>